<protein>
    <submittedName>
        <fullName evidence="2">Uncharacterized protein</fullName>
    </submittedName>
</protein>
<keyword evidence="1" id="KW-0812">Transmembrane</keyword>
<name>X1BNC8_9ZZZZ</name>
<keyword evidence="1" id="KW-1133">Transmembrane helix</keyword>
<keyword evidence="1" id="KW-0472">Membrane</keyword>
<reference evidence="2" key="1">
    <citation type="journal article" date="2014" name="Front. Microbiol.">
        <title>High frequency of phylogenetically diverse reductive dehalogenase-homologous genes in deep subseafloor sedimentary metagenomes.</title>
        <authorList>
            <person name="Kawai M."/>
            <person name="Futagami T."/>
            <person name="Toyoda A."/>
            <person name="Takaki Y."/>
            <person name="Nishi S."/>
            <person name="Hori S."/>
            <person name="Arai W."/>
            <person name="Tsubouchi T."/>
            <person name="Morono Y."/>
            <person name="Uchiyama I."/>
            <person name="Ito T."/>
            <person name="Fujiyama A."/>
            <person name="Inagaki F."/>
            <person name="Takami H."/>
        </authorList>
    </citation>
    <scope>NUCLEOTIDE SEQUENCE</scope>
    <source>
        <strain evidence="2">Expedition CK06-06</strain>
    </source>
</reference>
<accession>X1BNC8</accession>
<proteinExistence type="predicted"/>
<organism evidence="2">
    <name type="scientific">marine sediment metagenome</name>
    <dbReference type="NCBI Taxonomy" id="412755"/>
    <lineage>
        <taxon>unclassified sequences</taxon>
        <taxon>metagenomes</taxon>
        <taxon>ecological metagenomes</taxon>
    </lineage>
</organism>
<gene>
    <name evidence="2" type="ORF">S01H4_24062</name>
</gene>
<sequence length="89" mass="10292">MDQKTKVVLIVGVSMLFLFMGVDNLGEWFSHDRFVIHKIETIYALGGLNVGKYYHLWSGLLFVGQFFYGSYWVSTIDIHKIGDSKEVRE</sequence>
<dbReference type="EMBL" id="BART01011255">
    <property type="protein sequence ID" value="GAG82702.1"/>
    <property type="molecule type" value="Genomic_DNA"/>
</dbReference>
<feature type="transmembrane region" description="Helical" evidence="1">
    <location>
        <begin position="54"/>
        <end position="73"/>
    </location>
</feature>
<dbReference type="AlphaFoldDB" id="X1BNC8"/>
<evidence type="ECO:0000313" key="2">
    <source>
        <dbReference type="EMBL" id="GAG82702.1"/>
    </source>
</evidence>
<feature type="transmembrane region" description="Helical" evidence="1">
    <location>
        <begin position="7"/>
        <end position="25"/>
    </location>
</feature>
<evidence type="ECO:0000256" key="1">
    <source>
        <dbReference type="SAM" id="Phobius"/>
    </source>
</evidence>
<comment type="caution">
    <text evidence="2">The sequence shown here is derived from an EMBL/GenBank/DDBJ whole genome shotgun (WGS) entry which is preliminary data.</text>
</comment>